<proteinExistence type="predicted"/>
<feature type="region of interest" description="Disordered" evidence="1">
    <location>
        <begin position="60"/>
        <end position="122"/>
    </location>
</feature>
<evidence type="ECO:0000256" key="1">
    <source>
        <dbReference type="SAM" id="MobiDB-lite"/>
    </source>
</evidence>
<protein>
    <submittedName>
        <fullName evidence="2">Uncharacterized protein</fullName>
    </submittedName>
</protein>
<reference evidence="2 3" key="1">
    <citation type="journal article" date="2014" name="PLoS ONE">
        <title>Global Analysis of Gene Expression Profiles in Physic Nut (Jatropha curcas L.) Seedlings Exposed to Salt Stress.</title>
        <authorList>
            <person name="Zhang L."/>
            <person name="Zhang C."/>
            <person name="Wu P."/>
            <person name="Chen Y."/>
            <person name="Li M."/>
            <person name="Jiang H."/>
            <person name="Wu G."/>
        </authorList>
    </citation>
    <scope>NUCLEOTIDE SEQUENCE [LARGE SCALE GENOMIC DNA]</scope>
    <source>
        <strain evidence="3">cv. GZQX0401</strain>
        <tissue evidence="2">Young leaves</tissue>
    </source>
</reference>
<organism evidence="2 3">
    <name type="scientific">Jatropha curcas</name>
    <name type="common">Barbados nut</name>
    <dbReference type="NCBI Taxonomy" id="180498"/>
    <lineage>
        <taxon>Eukaryota</taxon>
        <taxon>Viridiplantae</taxon>
        <taxon>Streptophyta</taxon>
        <taxon>Embryophyta</taxon>
        <taxon>Tracheophyta</taxon>
        <taxon>Spermatophyta</taxon>
        <taxon>Magnoliopsida</taxon>
        <taxon>eudicotyledons</taxon>
        <taxon>Gunneridae</taxon>
        <taxon>Pentapetalae</taxon>
        <taxon>rosids</taxon>
        <taxon>fabids</taxon>
        <taxon>Malpighiales</taxon>
        <taxon>Euphorbiaceae</taxon>
        <taxon>Crotonoideae</taxon>
        <taxon>Jatropheae</taxon>
        <taxon>Jatropha</taxon>
    </lineage>
</organism>
<keyword evidence="3" id="KW-1185">Reference proteome</keyword>
<evidence type="ECO:0000313" key="2">
    <source>
        <dbReference type="EMBL" id="KDP25877.1"/>
    </source>
</evidence>
<feature type="compositionally biased region" description="Basic residues" evidence="1">
    <location>
        <begin position="84"/>
        <end position="97"/>
    </location>
</feature>
<dbReference type="EMBL" id="KK914970">
    <property type="protein sequence ID" value="KDP25877.1"/>
    <property type="molecule type" value="Genomic_DNA"/>
</dbReference>
<sequence length="122" mass="13525">MRVTNGERALEGNRAKGNGKRRVGNEPKPTFMTDKVQGFTKFGNHYITRGHLEETKAKRKVVVTNEASGRKSKKASQESMAGSKHQRKSKRAMKGKQTKADAEHGSTMMATQESVNFNDLSS</sequence>
<feature type="compositionally biased region" description="Polar residues" evidence="1">
    <location>
        <begin position="108"/>
        <end position="122"/>
    </location>
</feature>
<dbReference type="Proteomes" id="UP000027138">
    <property type="component" value="Unassembled WGS sequence"/>
</dbReference>
<name>A0A067JPS0_JATCU</name>
<dbReference type="AlphaFoldDB" id="A0A067JPS0"/>
<gene>
    <name evidence="2" type="ORF">JCGZ_22907</name>
</gene>
<feature type="region of interest" description="Disordered" evidence="1">
    <location>
        <begin position="1"/>
        <end position="32"/>
    </location>
</feature>
<evidence type="ECO:0000313" key="3">
    <source>
        <dbReference type="Proteomes" id="UP000027138"/>
    </source>
</evidence>
<accession>A0A067JPS0</accession>